<dbReference type="EMBL" id="JAAGNC010000027">
    <property type="protein sequence ID" value="NEC54660.1"/>
    <property type="molecule type" value="Genomic_DNA"/>
</dbReference>
<feature type="chain" id="PRO_5044058655" evidence="1">
    <location>
        <begin position="30"/>
        <end position="158"/>
    </location>
</feature>
<dbReference type="Pfam" id="PF00085">
    <property type="entry name" value="Thioredoxin"/>
    <property type="match status" value="1"/>
</dbReference>
<keyword evidence="6" id="KW-1185">Reference proteome</keyword>
<name>A0A1I6A363_9PSEU</name>
<dbReference type="PANTHER" id="PTHR43601">
    <property type="entry name" value="THIOREDOXIN, MITOCHONDRIAL"/>
    <property type="match status" value="1"/>
</dbReference>
<gene>
    <name evidence="3" type="ORF">G3I59_03350</name>
    <name evidence="4" type="ORF">SAMN05421854_11768</name>
</gene>
<dbReference type="Gene3D" id="3.40.30.10">
    <property type="entry name" value="Glutaredoxin"/>
    <property type="match status" value="1"/>
</dbReference>
<dbReference type="InterPro" id="IPR036249">
    <property type="entry name" value="Thioredoxin-like_sf"/>
</dbReference>
<dbReference type="SUPFAM" id="SSF52833">
    <property type="entry name" value="Thioredoxin-like"/>
    <property type="match status" value="1"/>
</dbReference>
<feature type="domain" description="Thioredoxin" evidence="2">
    <location>
        <begin position="28"/>
        <end position="158"/>
    </location>
</feature>
<dbReference type="CDD" id="cd02947">
    <property type="entry name" value="TRX_family"/>
    <property type="match status" value="1"/>
</dbReference>
<organism evidence="4 5">
    <name type="scientific">Amycolatopsis rubida</name>
    <dbReference type="NCBI Taxonomy" id="112413"/>
    <lineage>
        <taxon>Bacteria</taxon>
        <taxon>Bacillati</taxon>
        <taxon>Actinomycetota</taxon>
        <taxon>Actinomycetes</taxon>
        <taxon>Pseudonocardiales</taxon>
        <taxon>Pseudonocardiaceae</taxon>
        <taxon>Amycolatopsis</taxon>
    </lineage>
</organism>
<reference evidence="4 5" key="1">
    <citation type="submission" date="2016-10" db="EMBL/GenBank/DDBJ databases">
        <authorList>
            <person name="de Groot N.N."/>
        </authorList>
    </citation>
    <scope>NUCLEOTIDE SEQUENCE [LARGE SCALE GENOMIC DNA]</scope>
    <source>
        <strain evidence="4 5">DSM 44637</strain>
    </source>
</reference>
<sequence>MGTRIRMFAAVAAMTAGVLGGAAATPAIAAQAPAPAASASVAPQDETVIDVTSANYDQVMEMSKTKPVVLDFYASWCGPCQKMAPYLEKYHAADNGKWIWAKVDLSEQGQNKEIADKYGIEYIPTLIDVSSGQEKGSRVVGFDEGSGPNDLRTWLNNL</sequence>
<dbReference type="Proteomes" id="UP000470404">
    <property type="component" value="Unassembled WGS sequence"/>
</dbReference>
<accession>A0A1I6A363</accession>
<dbReference type="Proteomes" id="UP000199137">
    <property type="component" value="Unassembled WGS sequence"/>
</dbReference>
<feature type="signal peptide" evidence="1">
    <location>
        <begin position="1"/>
        <end position="29"/>
    </location>
</feature>
<dbReference type="AlphaFoldDB" id="A0A1I6A363"/>
<evidence type="ECO:0000313" key="3">
    <source>
        <dbReference type="EMBL" id="NEC54660.1"/>
    </source>
</evidence>
<keyword evidence="1" id="KW-0732">Signal</keyword>
<dbReference type="InterPro" id="IPR006311">
    <property type="entry name" value="TAT_signal"/>
</dbReference>
<evidence type="ECO:0000256" key="1">
    <source>
        <dbReference type="SAM" id="SignalP"/>
    </source>
</evidence>
<dbReference type="EMBL" id="FOWC01000017">
    <property type="protein sequence ID" value="SFQ63161.1"/>
    <property type="molecule type" value="Genomic_DNA"/>
</dbReference>
<dbReference type="PRINTS" id="PR00421">
    <property type="entry name" value="THIOREDOXIN"/>
</dbReference>
<dbReference type="PROSITE" id="PS51352">
    <property type="entry name" value="THIOREDOXIN_2"/>
    <property type="match status" value="1"/>
</dbReference>
<evidence type="ECO:0000313" key="5">
    <source>
        <dbReference type="Proteomes" id="UP000199137"/>
    </source>
</evidence>
<dbReference type="InterPro" id="IPR013766">
    <property type="entry name" value="Thioredoxin_domain"/>
</dbReference>
<dbReference type="PANTHER" id="PTHR43601:SF3">
    <property type="entry name" value="THIOREDOXIN, MITOCHONDRIAL"/>
    <property type="match status" value="1"/>
</dbReference>
<evidence type="ECO:0000313" key="6">
    <source>
        <dbReference type="Proteomes" id="UP000470404"/>
    </source>
</evidence>
<dbReference type="InterPro" id="IPR017937">
    <property type="entry name" value="Thioredoxin_CS"/>
</dbReference>
<dbReference type="STRING" id="112413.SAMN05421854_11768"/>
<protein>
    <submittedName>
        <fullName evidence="4">Putative thioredoxin</fullName>
    </submittedName>
    <submittedName>
        <fullName evidence="3">Thioredoxin family protein</fullName>
    </submittedName>
</protein>
<dbReference type="RefSeq" id="WP_093576607.1">
    <property type="nucleotide sequence ID" value="NZ_FOWC01000017.1"/>
</dbReference>
<evidence type="ECO:0000259" key="2">
    <source>
        <dbReference type="PROSITE" id="PS51352"/>
    </source>
</evidence>
<dbReference type="GO" id="GO:0045454">
    <property type="term" value="P:cell redox homeostasis"/>
    <property type="evidence" value="ECO:0007669"/>
    <property type="project" value="TreeGrafter"/>
</dbReference>
<evidence type="ECO:0000313" key="4">
    <source>
        <dbReference type="EMBL" id="SFQ63161.1"/>
    </source>
</evidence>
<reference evidence="3 6" key="2">
    <citation type="submission" date="2020-01" db="EMBL/GenBank/DDBJ databases">
        <title>Insect and environment-associated Actinomycetes.</title>
        <authorList>
            <person name="Currrie C."/>
            <person name="Chevrette M."/>
            <person name="Carlson C."/>
            <person name="Stubbendieck R."/>
            <person name="Wendt-Pienkowski E."/>
        </authorList>
    </citation>
    <scope>NUCLEOTIDE SEQUENCE [LARGE SCALE GENOMIC DNA]</scope>
    <source>
        <strain evidence="3 6">SID8386</strain>
    </source>
</reference>
<proteinExistence type="predicted"/>
<dbReference type="OrthoDB" id="7629852at2"/>
<dbReference type="PROSITE" id="PS51318">
    <property type="entry name" value="TAT"/>
    <property type="match status" value="1"/>
</dbReference>
<dbReference type="PROSITE" id="PS00194">
    <property type="entry name" value="THIOREDOXIN_1"/>
    <property type="match status" value="1"/>
</dbReference>